<comment type="caution">
    <text evidence="2">The sequence shown here is derived from an EMBL/GenBank/DDBJ whole genome shotgun (WGS) entry which is preliminary data.</text>
</comment>
<evidence type="ECO:0000313" key="3">
    <source>
        <dbReference type="Proteomes" id="UP000076512"/>
    </source>
</evidence>
<feature type="region of interest" description="Disordered" evidence="1">
    <location>
        <begin position="31"/>
        <end position="69"/>
    </location>
</feature>
<keyword evidence="3" id="KW-1185">Reference proteome</keyword>
<dbReference type="Pfam" id="PF08310">
    <property type="entry name" value="LGFP"/>
    <property type="match status" value="2"/>
</dbReference>
<evidence type="ECO:0000256" key="1">
    <source>
        <dbReference type="SAM" id="MobiDB-lite"/>
    </source>
</evidence>
<organism evidence="2 3">
    <name type="scientific">Nocardia terpenica</name>
    <dbReference type="NCBI Taxonomy" id="455432"/>
    <lineage>
        <taxon>Bacteria</taxon>
        <taxon>Bacillati</taxon>
        <taxon>Actinomycetota</taxon>
        <taxon>Actinomycetes</taxon>
        <taxon>Mycobacteriales</taxon>
        <taxon>Nocardiaceae</taxon>
        <taxon>Nocardia</taxon>
    </lineage>
</organism>
<evidence type="ECO:0000313" key="2">
    <source>
        <dbReference type="EMBL" id="KZM71772.1"/>
    </source>
</evidence>
<dbReference type="STRING" id="455432.AWN90_00795"/>
<dbReference type="PROSITE" id="PS51257">
    <property type="entry name" value="PROKAR_LIPOPROTEIN"/>
    <property type="match status" value="1"/>
</dbReference>
<reference evidence="2 3" key="1">
    <citation type="submission" date="2016-04" db="EMBL/GenBank/DDBJ databases">
        <authorList>
            <person name="Evans L.H."/>
            <person name="Alamgir A."/>
            <person name="Owens N."/>
            <person name="Weber N.D."/>
            <person name="Virtaneva K."/>
            <person name="Barbian K."/>
            <person name="Babar A."/>
            <person name="Rosenke K."/>
        </authorList>
    </citation>
    <scope>NUCLEOTIDE SEQUENCE [LARGE SCALE GENOMIC DNA]</scope>
    <source>
        <strain evidence="2 3">IFM 0406</strain>
    </source>
</reference>
<dbReference type="RefSeq" id="WP_067583988.1">
    <property type="nucleotide sequence ID" value="NZ_JADLRV010000019.1"/>
</dbReference>
<name>A0A164KW21_9NOCA</name>
<gene>
    <name evidence="2" type="ORF">AWN90_00795</name>
</gene>
<feature type="compositionally biased region" description="Low complexity" evidence="1">
    <location>
        <begin position="31"/>
        <end position="62"/>
    </location>
</feature>
<dbReference type="AlphaFoldDB" id="A0A164KW21"/>
<dbReference type="Proteomes" id="UP000076512">
    <property type="component" value="Unassembled WGS sequence"/>
</dbReference>
<dbReference type="InterPro" id="IPR013207">
    <property type="entry name" value="LGFP"/>
</dbReference>
<protein>
    <submittedName>
        <fullName evidence="2">Esterase</fullName>
    </submittedName>
</protein>
<accession>A0A164KW21</accession>
<dbReference type="EMBL" id="LWGR01000012">
    <property type="protein sequence ID" value="KZM71772.1"/>
    <property type="molecule type" value="Genomic_DNA"/>
</dbReference>
<sequence length="179" mass="18055">MHHFARRTAAITMTIAAGTLVFTGCSKNNNNNSSGSESSSSSASASETSAGTSATNGAAGETKIPTPNGEIVVSGHILSKYTEMGGPAGTLGAPTGATVNGPNGGMCQEFTGGAVCWSDPTGPHVVWGEIRKAWDNDGGVNGKLGYPVSDEKDVAGGKESDFTGGTISWVNQQISVTTK</sequence>
<dbReference type="OrthoDB" id="4369514at2"/>
<proteinExistence type="predicted"/>